<protein>
    <submittedName>
        <fullName evidence="9">BUB3-interacting and GLEBS motif-containing protein ZNF207</fullName>
    </submittedName>
</protein>
<dbReference type="CDD" id="cd20908">
    <property type="entry name" value="SUF4-like"/>
    <property type="match status" value="1"/>
</dbReference>
<keyword evidence="2" id="KW-0479">Metal-binding</keyword>
<dbReference type="PROSITE" id="PS00028">
    <property type="entry name" value="ZINC_FINGER_C2H2_1"/>
    <property type="match status" value="2"/>
</dbReference>
<comment type="caution">
    <text evidence="9">The sequence shown here is derived from an EMBL/GenBank/DDBJ whole genome shotgun (WGS) entry which is preliminary data.</text>
</comment>
<reference evidence="9 10" key="1">
    <citation type="submission" date="2021-06" db="EMBL/GenBank/DDBJ databases">
        <title>Caerostris extrusa draft genome.</title>
        <authorList>
            <person name="Kono N."/>
            <person name="Arakawa K."/>
        </authorList>
    </citation>
    <scope>NUCLEOTIDE SEQUENCE [LARGE SCALE GENOMIC DNA]</scope>
</reference>
<organism evidence="9 10">
    <name type="scientific">Caerostris extrusa</name>
    <name type="common">Bark spider</name>
    <name type="synonym">Caerostris bankana</name>
    <dbReference type="NCBI Taxonomy" id="172846"/>
    <lineage>
        <taxon>Eukaryota</taxon>
        <taxon>Metazoa</taxon>
        <taxon>Ecdysozoa</taxon>
        <taxon>Arthropoda</taxon>
        <taxon>Chelicerata</taxon>
        <taxon>Arachnida</taxon>
        <taxon>Araneae</taxon>
        <taxon>Araneomorphae</taxon>
        <taxon>Entelegynae</taxon>
        <taxon>Araneoidea</taxon>
        <taxon>Araneidae</taxon>
        <taxon>Caerostris</taxon>
    </lineage>
</organism>
<feature type="compositionally biased region" description="Basic and acidic residues" evidence="7">
    <location>
        <begin position="93"/>
        <end position="105"/>
    </location>
</feature>
<evidence type="ECO:0000256" key="4">
    <source>
        <dbReference type="ARBA" id="ARBA00022833"/>
    </source>
</evidence>
<dbReference type="GO" id="GO:0003677">
    <property type="term" value="F:DNA binding"/>
    <property type="evidence" value="ECO:0007669"/>
    <property type="project" value="InterPro"/>
</dbReference>
<feature type="region of interest" description="Disordered" evidence="7">
    <location>
        <begin position="271"/>
        <end position="306"/>
    </location>
</feature>
<proteinExistence type="predicted"/>
<dbReference type="InterPro" id="IPR013087">
    <property type="entry name" value="Znf_C2H2_type"/>
</dbReference>
<keyword evidence="5" id="KW-0539">Nucleus</keyword>
<dbReference type="PROSITE" id="PS50808">
    <property type="entry name" value="ZF_BED"/>
    <property type="match status" value="1"/>
</dbReference>
<feature type="domain" description="BED-type" evidence="8">
    <location>
        <begin position="6"/>
        <end position="65"/>
    </location>
</feature>
<dbReference type="GO" id="GO:0008270">
    <property type="term" value="F:zinc ion binding"/>
    <property type="evidence" value="ECO:0007669"/>
    <property type="project" value="UniProtKB-KW"/>
</dbReference>
<evidence type="ECO:0000256" key="5">
    <source>
        <dbReference type="ARBA" id="ARBA00023242"/>
    </source>
</evidence>
<evidence type="ECO:0000313" key="10">
    <source>
        <dbReference type="Proteomes" id="UP001054945"/>
    </source>
</evidence>
<name>A0AAV4M7Q0_CAEEX</name>
<evidence type="ECO:0000256" key="2">
    <source>
        <dbReference type="ARBA" id="ARBA00022723"/>
    </source>
</evidence>
<dbReference type="InterPro" id="IPR003656">
    <property type="entry name" value="Znf_BED"/>
</dbReference>
<dbReference type="GO" id="GO:0005634">
    <property type="term" value="C:nucleus"/>
    <property type="evidence" value="ECO:0007669"/>
    <property type="project" value="UniProtKB-SubCell"/>
</dbReference>
<keyword evidence="4" id="KW-0862">Zinc</keyword>
<dbReference type="PANTHER" id="PTHR23215">
    <property type="entry name" value="ZINC FINGER PROTEIN 207"/>
    <property type="match status" value="1"/>
</dbReference>
<feature type="region of interest" description="Disordered" evidence="7">
    <location>
        <begin position="93"/>
        <end position="140"/>
    </location>
</feature>
<sequence>MGRKKKKPSKPWCWYCNREFDDEKILIQHQKAKHFKCHMCHKKLYTGPGLAIHCMQVHKENIDKVPNALPTRNSIEIEIYGMEGIPEYDIKGHEKQKQGGSKDDADTGDENSNSAPETSKQNRHPPAPNVTTMPPGMMPGIPMPGVMPGMAFGPPMPGHPSMGPIRPMPMDIPTSNINKGMPPGFMPAGMPMVSIAPAQIMPQPTTMTTTVQAAPKPLFPSAVPQASVSTHMPVGTDFKPLMTAVPRPTFPAYSGSNSPNVSGPVTSVPGSAPMLYNSEHASSPQVNSEPKRTGTVVASSPSSKIVHPDEDISLEEIRSQLPRYQMCQKGNRMAMMAGKMPMHGANPMLMNGMGMMRPAMPMPPGIPGMAVPYTATPTIYSQGPPMRPHMMGQGGPRPF</sequence>
<keyword evidence="10" id="KW-1185">Reference proteome</keyword>
<evidence type="ECO:0000256" key="7">
    <source>
        <dbReference type="SAM" id="MobiDB-lite"/>
    </source>
</evidence>
<evidence type="ECO:0000259" key="8">
    <source>
        <dbReference type="PROSITE" id="PS50808"/>
    </source>
</evidence>
<dbReference type="Proteomes" id="UP001054945">
    <property type="component" value="Unassembled WGS sequence"/>
</dbReference>
<dbReference type="SMART" id="SM00355">
    <property type="entry name" value="ZnF_C2H2"/>
    <property type="match status" value="2"/>
</dbReference>
<evidence type="ECO:0000256" key="6">
    <source>
        <dbReference type="PROSITE-ProRule" id="PRU00027"/>
    </source>
</evidence>
<evidence type="ECO:0000256" key="1">
    <source>
        <dbReference type="ARBA" id="ARBA00004123"/>
    </source>
</evidence>
<feature type="compositionally biased region" description="Polar residues" evidence="7">
    <location>
        <begin position="110"/>
        <end position="119"/>
    </location>
</feature>
<keyword evidence="3 6" id="KW-0863">Zinc-finger</keyword>
<comment type="subcellular location">
    <subcellularLocation>
        <location evidence="1">Nucleus</location>
    </subcellularLocation>
</comment>
<dbReference type="PANTHER" id="PTHR23215:SF0">
    <property type="entry name" value="BUB3-INTERACTING AND GLEBS MOTIF-CONTAINING PROTEIN ZNF207"/>
    <property type="match status" value="1"/>
</dbReference>
<dbReference type="EMBL" id="BPLR01001825">
    <property type="protein sequence ID" value="GIX66854.1"/>
    <property type="molecule type" value="Genomic_DNA"/>
</dbReference>
<accession>A0AAV4M7Q0</accession>
<evidence type="ECO:0000256" key="3">
    <source>
        <dbReference type="ARBA" id="ARBA00022771"/>
    </source>
</evidence>
<dbReference type="AlphaFoldDB" id="A0AAV4M7Q0"/>
<feature type="compositionally biased region" description="Polar residues" evidence="7">
    <location>
        <begin position="279"/>
        <end position="288"/>
    </location>
</feature>
<gene>
    <name evidence="9" type="primary">ZNF207</name>
    <name evidence="9" type="ORF">CEXT_709872</name>
</gene>
<evidence type="ECO:0000313" key="9">
    <source>
        <dbReference type="EMBL" id="GIX66854.1"/>
    </source>
</evidence>